<dbReference type="GO" id="GO:0140042">
    <property type="term" value="P:lipid droplet formation"/>
    <property type="evidence" value="ECO:0007669"/>
    <property type="project" value="TreeGrafter"/>
</dbReference>
<sequence>MDSVKHSTNAAAEQHLSGVYQEIDNLTSDKYQHEYVGYLKDISKRHWKPIENRACCFNIDCRKQFSALLERPKHCRSCGEVYCDNCVKYKRRLSKLAQPDPDGDFYKVCKSCFDQGKLNDGQTTNHTTEFIEFRKHAKRSAYAISRRNFHLNKECERLFRGFKESIGNSGINFKLHEMKSLITTPDWMKSSLWLRENMAASCHICKQRFSLFTTKDFCRLCGASVCKLCSTKDLLLYLNDEDKDNEHCQPHLAIIKIIGCPNKEPEVCLYLKVCLPCKDKMIQKQVEALEEEDSVMVGSNFMENLNKIDLKLKKEEEQVKSELPKYTAIVESLEDKTRKSEYQNNMKILAKAQANLADVLAHHVTTVQQLKKLKPVTDTQSSVLKKYILAKCDFYMNSMSTFRSLKHKLSEVVSPESLQLIQLSIEKDAIISTQVYVRQLIYETLHICQKYKQEETIPKMLIKVEESIESDLNTYFTAVQEDVNKHMELLKVILQERITKNKLIKVSNSRFKSYGTRYIHNLMYSKVENVLNQILNQLQLVSVLRSLSASKKALEDALTSLQNGPPEVDETDYVIVGK</sequence>
<evidence type="ECO:0000256" key="4">
    <source>
        <dbReference type="PROSITE-ProRule" id="PRU00091"/>
    </source>
</evidence>
<dbReference type="InterPro" id="IPR042427">
    <property type="entry name" value="ZFYV1"/>
</dbReference>
<keyword evidence="7" id="KW-1185">Reference proteome</keyword>
<dbReference type="SMART" id="SM00064">
    <property type="entry name" value="FYVE"/>
    <property type="match status" value="2"/>
</dbReference>
<dbReference type="InterPro" id="IPR013083">
    <property type="entry name" value="Znf_RING/FYVE/PHD"/>
</dbReference>
<evidence type="ECO:0000313" key="6">
    <source>
        <dbReference type="EMBL" id="KAK0060987.1"/>
    </source>
</evidence>
<dbReference type="GO" id="GO:0005811">
    <property type="term" value="C:lipid droplet"/>
    <property type="evidence" value="ECO:0007669"/>
    <property type="project" value="TreeGrafter"/>
</dbReference>
<dbReference type="Proteomes" id="UP001233172">
    <property type="component" value="Unassembled WGS sequence"/>
</dbReference>
<evidence type="ECO:0000259" key="5">
    <source>
        <dbReference type="PROSITE" id="PS50178"/>
    </source>
</evidence>
<dbReference type="InterPro" id="IPR011011">
    <property type="entry name" value="Znf_FYVE_PHD"/>
</dbReference>
<dbReference type="GO" id="GO:0005545">
    <property type="term" value="F:1-phosphatidylinositol binding"/>
    <property type="evidence" value="ECO:0007669"/>
    <property type="project" value="TreeGrafter"/>
</dbReference>
<evidence type="ECO:0000313" key="7">
    <source>
        <dbReference type="Proteomes" id="UP001233172"/>
    </source>
</evidence>
<gene>
    <name evidence="6" type="ORF">Bpfe_009515</name>
</gene>
<comment type="caution">
    <text evidence="6">The sequence shown here is derived from an EMBL/GenBank/DDBJ whole genome shotgun (WGS) entry which is preliminary data.</text>
</comment>
<keyword evidence="1" id="KW-0479">Metal-binding</keyword>
<reference evidence="6" key="2">
    <citation type="submission" date="2023-04" db="EMBL/GenBank/DDBJ databases">
        <authorList>
            <person name="Bu L."/>
            <person name="Lu L."/>
            <person name="Laidemitt M.R."/>
            <person name="Zhang S.M."/>
            <person name="Mutuku M."/>
            <person name="Mkoji G."/>
            <person name="Steinauer M."/>
            <person name="Loker E.S."/>
        </authorList>
    </citation>
    <scope>NUCLEOTIDE SEQUENCE</scope>
    <source>
        <strain evidence="6">KasaAsao</strain>
        <tissue evidence="6">Whole Snail</tissue>
    </source>
</reference>
<dbReference type="SUPFAM" id="SSF57903">
    <property type="entry name" value="FYVE/PHD zinc finger"/>
    <property type="match status" value="2"/>
</dbReference>
<evidence type="ECO:0000256" key="2">
    <source>
        <dbReference type="ARBA" id="ARBA00022771"/>
    </source>
</evidence>
<protein>
    <submittedName>
        <fullName evidence="6">Vacuolar segregation protein PEP7</fullName>
    </submittedName>
</protein>
<accession>A0AAD8BUB1</accession>
<dbReference type="GO" id="GO:0008270">
    <property type="term" value="F:zinc ion binding"/>
    <property type="evidence" value="ECO:0007669"/>
    <property type="project" value="UniProtKB-KW"/>
</dbReference>
<proteinExistence type="predicted"/>
<dbReference type="GO" id="GO:0043325">
    <property type="term" value="F:phosphatidylinositol-3,4-bisphosphate binding"/>
    <property type="evidence" value="ECO:0007669"/>
    <property type="project" value="TreeGrafter"/>
</dbReference>
<keyword evidence="3" id="KW-0862">Zinc</keyword>
<feature type="domain" description="FYVE-type" evidence="5">
    <location>
        <begin position="61"/>
        <end position="117"/>
    </location>
</feature>
<dbReference type="Pfam" id="PF01363">
    <property type="entry name" value="FYVE"/>
    <property type="match status" value="2"/>
</dbReference>
<keyword evidence="2 4" id="KW-0863">Zinc-finger</keyword>
<dbReference type="InterPro" id="IPR000306">
    <property type="entry name" value="Znf_FYVE"/>
</dbReference>
<evidence type="ECO:0000256" key="1">
    <source>
        <dbReference type="ARBA" id="ARBA00022723"/>
    </source>
</evidence>
<evidence type="ECO:0000256" key="3">
    <source>
        <dbReference type="ARBA" id="ARBA00022833"/>
    </source>
</evidence>
<dbReference type="PANTHER" id="PTHR46624">
    <property type="entry name" value="AGAP002036-PA"/>
    <property type="match status" value="1"/>
</dbReference>
<dbReference type="GO" id="GO:0032266">
    <property type="term" value="F:phosphatidylinositol-3-phosphate binding"/>
    <property type="evidence" value="ECO:0007669"/>
    <property type="project" value="TreeGrafter"/>
</dbReference>
<dbReference type="PANTHER" id="PTHR46624:SF4">
    <property type="entry name" value="FYVE-TYPE DOMAIN-CONTAINING PROTEIN"/>
    <property type="match status" value="1"/>
</dbReference>
<dbReference type="PROSITE" id="PS50178">
    <property type="entry name" value="ZF_FYVE"/>
    <property type="match status" value="2"/>
</dbReference>
<dbReference type="EMBL" id="JASAOG010000032">
    <property type="protein sequence ID" value="KAK0060987.1"/>
    <property type="molecule type" value="Genomic_DNA"/>
</dbReference>
<dbReference type="Gene3D" id="3.30.40.10">
    <property type="entry name" value="Zinc/RING finger domain, C3HC4 (zinc finger)"/>
    <property type="match status" value="2"/>
</dbReference>
<organism evidence="6 7">
    <name type="scientific">Biomphalaria pfeifferi</name>
    <name type="common">Bloodfluke planorb</name>
    <name type="synonym">Freshwater snail</name>
    <dbReference type="NCBI Taxonomy" id="112525"/>
    <lineage>
        <taxon>Eukaryota</taxon>
        <taxon>Metazoa</taxon>
        <taxon>Spiralia</taxon>
        <taxon>Lophotrochozoa</taxon>
        <taxon>Mollusca</taxon>
        <taxon>Gastropoda</taxon>
        <taxon>Heterobranchia</taxon>
        <taxon>Euthyneura</taxon>
        <taxon>Panpulmonata</taxon>
        <taxon>Hygrophila</taxon>
        <taxon>Lymnaeoidea</taxon>
        <taxon>Planorbidae</taxon>
        <taxon>Biomphalaria</taxon>
    </lineage>
</organism>
<name>A0AAD8BUB1_BIOPF</name>
<dbReference type="InterPro" id="IPR017455">
    <property type="entry name" value="Znf_FYVE-rel"/>
</dbReference>
<feature type="domain" description="FYVE-type" evidence="5">
    <location>
        <begin position="196"/>
        <end position="282"/>
    </location>
</feature>
<dbReference type="GO" id="GO:0005547">
    <property type="term" value="F:phosphatidylinositol-3,4,5-trisphosphate binding"/>
    <property type="evidence" value="ECO:0007669"/>
    <property type="project" value="TreeGrafter"/>
</dbReference>
<reference evidence="6" key="1">
    <citation type="journal article" date="2023" name="PLoS Negl. Trop. Dis.">
        <title>A genome sequence for Biomphalaria pfeifferi, the major vector snail for the human-infecting parasite Schistosoma mansoni.</title>
        <authorList>
            <person name="Bu L."/>
            <person name="Lu L."/>
            <person name="Laidemitt M.R."/>
            <person name="Zhang S.M."/>
            <person name="Mutuku M."/>
            <person name="Mkoji G."/>
            <person name="Steinauer M."/>
            <person name="Loker E.S."/>
        </authorList>
    </citation>
    <scope>NUCLEOTIDE SEQUENCE</scope>
    <source>
        <strain evidence="6">KasaAsao</strain>
    </source>
</reference>
<dbReference type="AlphaFoldDB" id="A0AAD8BUB1"/>